<keyword evidence="4 6" id="KW-0464">Manganese</keyword>
<evidence type="ECO:0000256" key="1">
    <source>
        <dbReference type="ARBA" id="ARBA00006773"/>
    </source>
</evidence>
<evidence type="ECO:0000256" key="4">
    <source>
        <dbReference type="ARBA" id="ARBA00023211"/>
    </source>
</evidence>
<comment type="caution">
    <text evidence="9">The sequence shown here is derived from an EMBL/GenBank/DDBJ whole genome shotgun (WGS) entry which is preliminary data.</text>
</comment>
<accession>A0A923HQZ9</accession>
<comment type="similarity">
    <text evidence="1 6">Belongs to the metallo-dependent hydrolases superfamily. Adenine deaminase family.</text>
</comment>
<evidence type="ECO:0000313" key="10">
    <source>
        <dbReference type="Proteomes" id="UP000616595"/>
    </source>
</evidence>
<dbReference type="InterPro" id="IPR026912">
    <property type="entry name" value="Adenine_deam_C"/>
</dbReference>
<dbReference type="OrthoDB" id="9775607at2"/>
<evidence type="ECO:0000256" key="6">
    <source>
        <dbReference type="HAMAP-Rule" id="MF_01518"/>
    </source>
</evidence>
<dbReference type="SUPFAM" id="SSF51556">
    <property type="entry name" value="Metallo-dependent hydrolases"/>
    <property type="match status" value="1"/>
</dbReference>
<sequence length="587" mass="62517">MNKKLIAVAGGNAFADIVVKNGKIVNVYSGEIYDGGVAISGDTIAAVGDVDYTIGENTKIIDAKGHFITPGFIDGHIHPESTSLSIRPFAEIVLKHGTTAIFTDLHEVGVVAGLEAIEAVLEEAQDTDLKLYFVVPSHVPFSPKLETSGGSFNTEIIKKALEREDAVGLSECVGQYILAGFPDLLDSMDATLAKGKSLQGHLPDISGPALNVCAAIGISTDHESLSGEDVVARLRAGLHVMIREGSAARGLKDGLKPILENNLDSSRVSIVTDDLHTIDAVKRGHLDDAVRIALGEGTDFAKAIQFVSLNAARAFGLDHKIGGLAPGKRADVNITTGPEDFKVLSVIAGGKPVVENEKLLVSYPKAEHVPILLNTIKLSKKIEPEDFKICVSKTAKKARVKVMDTLPWIPITIERIVELNVENGVVQSDVEQDVLYIAQVERYGKNGNIGKAFMGGFNLKSGAIASSVGHDNHNIIVLGTNHQDMAVAVNRVAEIQGGQVVVNNGQVVQEVAYPILGLLSDLSAEELAVEKEELNQAIHELGSPITIPFMFLSFICLAALPSFAITDHGFIDVATQTIIDPILAVIE</sequence>
<keyword evidence="10" id="KW-1185">Reference proteome</keyword>
<gene>
    <name evidence="6" type="primary">ade</name>
    <name evidence="9" type="ORF">GH810_02480</name>
</gene>
<dbReference type="InterPro" id="IPR011059">
    <property type="entry name" value="Metal-dep_hydrolase_composite"/>
</dbReference>
<dbReference type="InterPro" id="IPR006679">
    <property type="entry name" value="Adenine_deam"/>
</dbReference>
<evidence type="ECO:0000256" key="2">
    <source>
        <dbReference type="ARBA" id="ARBA00012782"/>
    </source>
</evidence>
<dbReference type="HAMAP" id="MF_01518">
    <property type="entry name" value="Adenine_deamin"/>
    <property type="match status" value="1"/>
</dbReference>
<dbReference type="EMBL" id="WJBD01000002">
    <property type="protein sequence ID" value="MBC3887174.1"/>
    <property type="molecule type" value="Genomic_DNA"/>
</dbReference>
<dbReference type="Pfam" id="PF01979">
    <property type="entry name" value="Amidohydro_1"/>
    <property type="match status" value="1"/>
</dbReference>
<dbReference type="GO" id="GO:0006146">
    <property type="term" value="P:adenine catabolic process"/>
    <property type="evidence" value="ECO:0007669"/>
    <property type="project" value="InterPro"/>
</dbReference>
<dbReference type="SUPFAM" id="SSF51338">
    <property type="entry name" value="Composite domain of metallo-dependent hydrolases"/>
    <property type="match status" value="1"/>
</dbReference>
<dbReference type="InterPro" id="IPR006680">
    <property type="entry name" value="Amidohydro-rel"/>
</dbReference>
<dbReference type="Gene3D" id="2.30.40.10">
    <property type="entry name" value="Urease, subunit C, domain 1"/>
    <property type="match status" value="1"/>
</dbReference>
<dbReference type="InterPro" id="IPR032466">
    <property type="entry name" value="Metal_Hydrolase"/>
</dbReference>
<dbReference type="GO" id="GO:0000034">
    <property type="term" value="F:adenine deaminase activity"/>
    <property type="evidence" value="ECO:0007669"/>
    <property type="project" value="UniProtKB-UniRule"/>
</dbReference>
<feature type="domain" description="Adenine deaminase C-terminal" evidence="8">
    <location>
        <begin position="411"/>
        <end position="576"/>
    </location>
</feature>
<evidence type="ECO:0000259" key="7">
    <source>
        <dbReference type="Pfam" id="PF01979"/>
    </source>
</evidence>
<reference evidence="9" key="1">
    <citation type="submission" date="2019-10" db="EMBL/GenBank/DDBJ databases">
        <authorList>
            <person name="Ross D.E."/>
            <person name="Gulliver D."/>
        </authorList>
    </citation>
    <scope>NUCLEOTIDE SEQUENCE</scope>
    <source>
        <strain evidence="9">DER-2019</strain>
    </source>
</reference>
<evidence type="ECO:0000313" key="9">
    <source>
        <dbReference type="EMBL" id="MBC3887174.1"/>
    </source>
</evidence>
<reference evidence="9" key="2">
    <citation type="submission" date="2020-10" db="EMBL/GenBank/DDBJ databases">
        <title>Comparative genomics of the Acetobacterium genus.</title>
        <authorList>
            <person name="Marshall C."/>
            <person name="May H."/>
            <person name="Norman S."/>
        </authorList>
    </citation>
    <scope>NUCLEOTIDE SEQUENCE</scope>
    <source>
        <strain evidence="9">DER-2019</strain>
    </source>
</reference>
<dbReference type="PANTHER" id="PTHR11113:SF2">
    <property type="entry name" value="ADENINE DEAMINASE"/>
    <property type="match status" value="1"/>
</dbReference>
<evidence type="ECO:0000256" key="5">
    <source>
        <dbReference type="ARBA" id="ARBA00047720"/>
    </source>
</evidence>
<evidence type="ECO:0000256" key="3">
    <source>
        <dbReference type="ARBA" id="ARBA00022801"/>
    </source>
</evidence>
<dbReference type="RefSeq" id="WP_148566481.1">
    <property type="nucleotide sequence ID" value="NZ_RXYA01000004.1"/>
</dbReference>
<feature type="domain" description="Amidohydrolase-related" evidence="7">
    <location>
        <begin position="67"/>
        <end position="353"/>
    </location>
</feature>
<dbReference type="Pfam" id="PF13382">
    <property type="entry name" value="Adenine_deam_C"/>
    <property type="match status" value="1"/>
</dbReference>
<protein>
    <recommendedName>
        <fullName evidence="2 6">Adenine deaminase</fullName>
        <shortName evidence="6">Adenase</shortName>
        <shortName evidence="6">Adenine aminase</shortName>
        <ecNumber evidence="2 6">3.5.4.2</ecNumber>
    </recommendedName>
</protein>
<keyword evidence="3 6" id="KW-0378">Hydrolase</keyword>
<proteinExistence type="inferred from homology"/>
<dbReference type="Gene3D" id="3.20.20.140">
    <property type="entry name" value="Metal-dependent hydrolases"/>
    <property type="match status" value="1"/>
</dbReference>
<comment type="cofactor">
    <cofactor evidence="6">
        <name>Mn(2+)</name>
        <dbReference type="ChEBI" id="CHEBI:29035"/>
    </cofactor>
</comment>
<dbReference type="Proteomes" id="UP000616595">
    <property type="component" value="Unassembled WGS sequence"/>
</dbReference>
<dbReference type="EC" id="3.5.4.2" evidence="2 6"/>
<name>A0A923HQZ9_9FIRM</name>
<dbReference type="PANTHER" id="PTHR11113">
    <property type="entry name" value="N-ACETYLGLUCOSAMINE-6-PHOSPHATE DEACETYLASE"/>
    <property type="match status" value="1"/>
</dbReference>
<dbReference type="AlphaFoldDB" id="A0A923HQZ9"/>
<organism evidence="9 10">
    <name type="scientific">Acetobacterium paludosum</name>
    <dbReference type="NCBI Taxonomy" id="52693"/>
    <lineage>
        <taxon>Bacteria</taxon>
        <taxon>Bacillati</taxon>
        <taxon>Bacillota</taxon>
        <taxon>Clostridia</taxon>
        <taxon>Eubacteriales</taxon>
        <taxon>Eubacteriaceae</taxon>
        <taxon>Acetobacterium</taxon>
    </lineage>
</organism>
<evidence type="ECO:0000259" key="8">
    <source>
        <dbReference type="Pfam" id="PF13382"/>
    </source>
</evidence>
<comment type="catalytic activity">
    <reaction evidence="5 6">
        <text>adenine + H2O + H(+) = hypoxanthine + NH4(+)</text>
        <dbReference type="Rhea" id="RHEA:23688"/>
        <dbReference type="ChEBI" id="CHEBI:15377"/>
        <dbReference type="ChEBI" id="CHEBI:15378"/>
        <dbReference type="ChEBI" id="CHEBI:16708"/>
        <dbReference type="ChEBI" id="CHEBI:17368"/>
        <dbReference type="ChEBI" id="CHEBI:28938"/>
        <dbReference type="EC" id="3.5.4.2"/>
    </reaction>
</comment>